<reference evidence="3 4" key="1">
    <citation type="submission" date="2016-11" db="EMBL/GenBank/DDBJ databases">
        <authorList>
            <person name="Jaros S."/>
            <person name="Januszkiewicz K."/>
            <person name="Wedrychowicz H."/>
        </authorList>
    </citation>
    <scope>NUCLEOTIDE SEQUENCE [LARGE SCALE GENOMIC DNA]</scope>
    <source>
        <strain evidence="3 4">CGMCC 1.12213</strain>
    </source>
</reference>
<name>A0A1M6C1Q7_9FLAO</name>
<organism evidence="3 4">
    <name type="scientific">Algibacter luteus</name>
    <dbReference type="NCBI Taxonomy" id="1178825"/>
    <lineage>
        <taxon>Bacteria</taxon>
        <taxon>Pseudomonadati</taxon>
        <taxon>Bacteroidota</taxon>
        <taxon>Flavobacteriia</taxon>
        <taxon>Flavobacteriales</taxon>
        <taxon>Flavobacteriaceae</taxon>
        <taxon>Algibacter</taxon>
    </lineage>
</organism>
<sequence length="188" mass="21261">MNKNTLDNVFKNLENDFDIEVPNEGHEKRFLSKLNDSKSLTKYSETKTNFWKPFLGIAASIALILSIFIVTQQENNTGDLASVSPKMAETQDFFTLTINEELNKLNGASTPEVKNLVDDALLQIKKLENDYNLLKTDLIASGEDDRVIYAMISNFQNRIDILQNTLEQIEKIKELKKSSNLAASETVI</sequence>
<evidence type="ECO:0000256" key="2">
    <source>
        <dbReference type="SAM" id="Phobius"/>
    </source>
</evidence>
<keyword evidence="4" id="KW-1185">Reference proteome</keyword>
<dbReference type="RefSeq" id="WP_019387168.1">
    <property type="nucleotide sequence ID" value="NZ_ALIH01000005.1"/>
</dbReference>
<dbReference type="eggNOG" id="ENOG50323WE">
    <property type="taxonomic scope" value="Bacteria"/>
</dbReference>
<feature type="coiled-coil region" evidence="1">
    <location>
        <begin position="117"/>
        <end position="172"/>
    </location>
</feature>
<keyword evidence="2" id="KW-0472">Membrane</keyword>
<dbReference type="EMBL" id="FQYK01000002">
    <property type="protein sequence ID" value="SHI54932.1"/>
    <property type="molecule type" value="Genomic_DNA"/>
</dbReference>
<accession>A0A1M6C1Q7</accession>
<evidence type="ECO:0008006" key="5">
    <source>
        <dbReference type="Google" id="ProtNLM"/>
    </source>
</evidence>
<keyword evidence="2" id="KW-0812">Transmembrane</keyword>
<dbReference type="STRING" id="1178825.SAMN05216261_1018"/>
<gene>
    <name evidence="3" type="ORF">SAMN05216261_1018</name>
</gene>
<dbReference type="AlphaFoldDB" id="A0A1M6C1Q7"/>
<dbReference type="Proteomes" id="UP000184396">
    <property type="component" value="Unassembled WGS sequence"/>
</dbReference>
<evidence type="ECO:0000313" key="4">
    <source>
        <dbReference type="Proteomes" id="UP000184396"/>
    </source>
</evidence>
<feature type="transmembrane region" description="Helical" evidence="2">
    <location>
        <begin position="50"/>
        <end position="70"/>
    </location>
</feature>
<evidence type="ECO:0000256" key="1">
    <source>
        <dbReference type="SAM" id="Coils"/>
    </source>
</evidence>
<dbReference type="OrthoDB" id="1143801at2"/>
<keyword evidence="2" id="KW-1133">Transmembrane helix</keyword>
<evidence type="ECO:0000313" key="3">
    <source>
        <dbReference type="EMBL" id="SHI54932.1"/>
    </source>
</evidence>
<keyword evidence="1" id="KW-0175">Coiled coil</keyword>
<proteinExistence type="predicted"/>
<protein>
    <recommendedName>
        <fullName evidence="5">DUF4179 domain-containing protein</fullName>
    </recommendedName>
</protein>